<sequence>MGGGHGEGTTYKGLTMHPPKRWHVVTGKGLCAMMWVGDILGRAMVTMGMTSIRYPEEVRESTRTLSVHRMRHRPKLTVMDMKVMEKIERYLGNPLFFTRSKKKDFCFLRDKGYSIDIWKHPWIPWVKQNELSAALNPPRAGVPRPLIKPESALHLFKNCVIAKMIGFDTPSPIRTACILDLIWKTQNNLLFRPVLVDPARIQLEFYTTFSEMRTCKLASDYAGLAAIFKDSEGSILRVAYKHDMALNALHAELKGIHLARVSAKEQRWNKELSLRIKTLCAYFSNVSFNIVSRAKNALAYSLARWTRINGGSLQDIDSYQ</sequence>
<protein>
    <submittedName>
        <fullName evidence="1">Uncharacterized protein</fullName>
    </submittedName>
</protein>
<gene>
    <name evidence="1" type="ORF">PanWU01x14_151920</name>
</gene>
<organism evidence="1 2">
    <name type="scientific">Parasponia andersonii</name>
    <name type="common">Sponia andersonii</name>
    <dbReference type="NCBI Taxonomy" id="3476"/>
    <lineage>
        <taxon>Eukaryota</taxon>
        <taxon>Viridiplantae</taxon>
        <taxon>Streptophyta</taxon>
        <taxon>Embryophyta</taxon>
        <taxon>Tracheophyta</taxon>
        <taxon>Spermatophyta</taxon>
        <taxon>Magnoliopsida</taxon>
        <taxon>eudicotyledons</taxon>
        <taxon>Gunneridae</taxon>
        <taxon>Pentapetalae</taxon>
        <taxon>rosids</taxon>
        <taxon>fabids</taxon>
        <taxon>Rosales</taxon>
        <taxon>Cannabaceae</taxon>
        <taxon>Parasponia</taxon>
    </lineage>
</organism>
<comment type="caution">
    <text evidence="1">The sequence shown here is derived from an EMBL/GenBank/DDBJ whole genome shotgun (WGS) entry which is preliminary data.</text>
</comment>
<proteinExistence type="predicted"/>
<keyword evidence="2" id="KW-1185">Reference proteome</keyword>
<dbReference type="Proteomes" id="UP000237105">
    <property type="component" value="Unassembled WGS sequence"/>
</dbReference>
<dbReference type="AlphaFoldDB" id="A0A2P5CHP8"/>
<accession>A0A2P5CHP8</accession>
<name>A0A2P5CHP8_PARAD</name>
<dbReference type="EMBL" id="JXTB01000129">
    <property type="protein sequence ID" value="PON60580.1"/>
    <property type="molecule type" value="Genomic_DNA"/>
</dbReference>
<dbReference type="OrthoDB" id="531564at2759"/>
<evidence type="ECO:0000313" key="2">
    <source>
        <dbReference type="Proteomes" id="UP000237105"/>
    </source>
</evidence>
<dbReference type="STRING" id="3476.A0A2P5CHP8"/>
<reference evidence="2" key="1">
    <citation type="submission" date="2016-06" db="EMBL/GenBank/DDBJ databases">
        <title>Parallel loss of symbiosis genes in relatives of nitrogen-fixing non-legume Parasponia.</title>
        <authorList>
            <person name="Van Velzen R."/>
            <person name="Holmer R."/>
            <person name="Bu F."/>
            <person name="Rutten L."/>
            <person name="Van Zeijl A."/>
            <person name="Liu W."/>
            <person name="Santuari L."/>
            <person name="Cao Q."/>
            <person name="Sharma T."/>
            <person name="Shen D."/>
            <person name="Roswanjaya Y."/>
            <person name="Wardhani T."/>
            <person name="Kalhor M.S."/>
            <person name="Jansen J."/>
            <person name="Van den Hoogen J."/>
            <person name="Gungor B."/>
            <person name="Hartog M."/>
            <person name="Hontelez J."/>
            <person name="Verver J."/>
            <person name="Yang W.-C."/>
            <person name="Schijlen E."/>
            <person name="Repin R."/>
            <person name="Schilthuizen M."/>
            <person name="Schranz E."/>
            <person name="Heidstra R."/>
            <person name="Miyata K."/>
            <person name="Fedorova E."/>
            <person name="Kohlen W."/>
            <person name="Bisseling T."/>
            <person name="Smit S."/>
            <person name="Geurts R."/>
        </authorList>
    </citation>
    <scope>NUCLEOTIDE SEQUENCE [LARGE SCALE GENOMIC DNA]</scope>
    <source>
        <strain evidence="2">cv. WU1-14</strain>
    </source>
</reference>
<evidence type="ECO:0000313" key="1">
    <source>
        <dbReference type="EMBL" id="PON60580.1"/>
    </source>
</evidence>